<dbReference type="Proteomes" id="UP000663887">
    <property type="component" value="Unassembled WGS sequence"/>
</dbReference>
<keyword evidence="1" id="KW-1133">Transmembrane helix</keyword>
<feature type="transmembrane region" description="Helical" evidence="1">
    <location>
        <begin position="38"/>
        <end position="63"/>
    </location>
</feature>
<evidence type="ECO:0008006" key="4">
    <source>
        <dbReference type="Google" id="ProtNLM"/>
    </source>
</evidence>
<evidence type="ECO:0000313" key="3">
    <source>
        <dbReference type="Proteomes" id="UP000663887"/>
    </source>
</evidence>
<keyword evidence="1" id="KW-0472">Membrane</keyword>
<reference evidence="2" key="1">
    <citation type="submission" date="2021-02" db="EMBL/GenBank/DDBJ databases">
        <authorList>
            <person name="Nowell W R."/>
        </authorList>
    </citation>
    <scope>NUCLEOTIDE SEQUENCE</scope>
</reference>
<proteinExistence type="predicted"/>
<keyword evidence="1" id="KW-0812">Transmembrane</keyword>
<evidence type="ECO:0000256" key="1">
    <source>
        <dbReference type="SAM" id="Phobius"/>
    </source>
</evidence>
<gene>
    <name evidence="2" type="ORF">XDN619_LOCUS36085</name>
</gene>
<name>A0A817AGR5_9BILA</name>
<dbReference type="EMBL" id="CAJNRG010018600">
    <property type="protein sequence ID" value="CAF2260466.1"/>
    <property type="molecule type" value="Genomic_DNA"/>
</dbReference>
<comment type="caution">
    <text evidence="2">The sequence shown here is derived from an EMBL/GenBank/DDBJ whole genome shotgun (WGS) entry which is preliminary data.</text>
</comment>
<sequence length="137" mass="15105">MCFFGTQCQFSTQQFDLSLSAILGYHIRSYVSMTKQSVYVQVSITMATIMLVVGLVFGILSILTFQSKACQKVGCGAYLVASSITSILTIVGLYLKLCCISTAFILRVLLVITDWYHASVAIERLATVIFDVNFNFA</sequence>
<accession>A0A817AGR5</accession>
<organism evidence="2 3">
    <name type="scientific">Rotaria magnacalcarata</name>
    <dbReference type="NCBI Taxonomy" id="392030"/>
    <lineage>
        <taxon>Eukaryota</taxon>
        <taxon>Metazoa</taxon>
        <taxon>Spiralia</taxon>
        <taxon>Gnathifera</taxon>
        <taxon>Rotifera</taxon>
        <taxon>Eurotatoria</taxon>
        <taxon>Bdelloidea</taxon>
        <taxon>Philodinida</taxon>
        <taxon>Philodinidae</taxon>
        <taxon>Rotaria</taxon>
    </lineage>
</organism>
<protein>
    <recommendedName>
        <fullName evidence="4">Transmembrane protein</fullName>
    </recommendedName>
</protein>
<evidence type="ECO:0000313" key="2">
    <source>
        <dbReference type="EMBL" id="CAF2260466.1"/>
    </source>
</evidence>
<dbReference type="AlphaFoldDB" id="A0A817AGR5"/>
<feature type="transmembrane region" description="Helical" evidence="1">
    <location>
        <begin position="75"/>
        <end position="95"/>
    </location>
</feature>